<dbReference type="GO" id="GO:0046983">
    <property type="term" value="F:protein dimerization activity"/>
    <property type="evidence" value="ECO:0007669"/>
    <property type="project" value="InterPro"/>
</dbReference>
<evidence type="ECO:0000256" key="6">
    <source>
        <dbReference type="SAM" id="MobiDB-lite"/>
    </source>
</evidence>
<dbReference type="InterPro" id="IPR050142">
    <property type="entry name" value="MADS-box/MEF2_TF"/>
</dbReference>
<proteinExistence type="predicted"/>
<dbReference type="STRING" id="765915.A0A1Y2H951"/>
<accession>A0A1Y2H951</accession>
<evidence type="ECO:0000256" key="1">
    <source>
        <dbReference type="ARBA" id="ARBA00004123"/>
    </source>
</evidence>
<organism evidence="8 9">
    <name type="scientific">Catenaria anguillulae PL171</name>
    <dbReference type="NCBI Taxonomy" id="765915"/>
    <lineage>
        <taxon>Eukaryota</taxon>
        <taxon>Fungi</taxon>
        <taxon>Fungi incertae sedis</taxon>
        <taxon>Blastocladiomycota</taxon>
        <taxon>Blastocladiomycetes</taxon>
        <taxon>Blastocladiales</taxon>
        <taxon>Catenariaceae</taxon>
        <taxon>Catenaria</taxon>
    </lineage>
</organism>
<dbReference type="GO" id="GO:0000987">
    <property type="term" value="F:cis-regulatory region sequence-specific DNA binding"/>
    <property type="evidence" value="ECO:0007669"/>
    <property type="project" value="InterPro"/>
</dbReference>
<dbReference type="GO" id="GO:0005634">
    <property type="term" value="C:nucleus"/>
    <property type="evidence" value="ECO:0007669"/>
    <property type="project" value="UniProtKB-SubCell"/>
</dbReference>
<dbReference type="OrthoDB" id="2284405at2759"/>
<keyword evidence="5" id="KW-0539">Nucleus</keyword>
<dbReference type="EMBL" id="MCFL01000069">
    <property type="protein sequence ID" value="ORZ31035.1"/>
    <property type="molecule type" value="Genomic_DNA"/>
</dbReference>
<name>A0A1Y2H951_9FUNG</name>
<dbReference type="Proteomes" id="UP000193411">
    <property type="component" value="Unassembled WGS sequence"/>
</dbReference>
<keyword evidence="4" id="KW-0804">Transcription</keyword>
<evidence type="ECO:0000256" key="4">
    <source>
        <dbReference type="ARBA" id="ARBA00023163"/>
    </source>
</evidence>
<evidence type="ECO:0000313" key="8">
    <source>
        <dbReference type="EMBL" id="ORZ31035.1"/>
    </source>
</evidence>
<dbReference type="GO" id="GO:0000981">
    <property type="term" value="F:DNA-binding transcription factor activity, RNA polymerase II-specific"/>
    <property type="evidence" value="ECO:0007669"/>
    <property type="project" value="InterPro"/>
</dbReference>
<evidence type="ECO:0000313" key="9">
    <source>
        <dbReference type="Proteomes" id="UP000193411"/>
    </source>
</evidence>
<keyword evidence="9" id="KW-1185">Reference proteome</keyword>
<reference evidence="8 9" key="1">
    <citation type="submission" date="2016-07" db="EMBL/GenBank/DDBJ databases">
        <title>Pervasive Adenine N6-methylation of Active Genes in Fungi.</title>
        <authorList>
            <consortium name="DOE Joint Genome Institute"/>
            <person name="Mondo S.J."/>
            <person name="Dannebaum R.O."/>
            <person name="Kuo R.C."/>
            <person name="Labutti K."/>
            <person name="Haridas S."/>
            <person name="Kuo A."/>
            <person name="Salamov A."/>
            <person name="Ahrendt S.R."/>
            <person name="Lipzen A."/>
            <person name="Sullivan W."/>
            <person name="Andreopoulos W.B."/>
            <person name="Clum A."/>
            <person name="Lindquist E."/>
            <person name="Daum C."/>
            <person name="Ramamoorthy G.K."/>
            <person name="Gryganskyi A."/>
            <person name="Culley D."/>
            <person name="Magnuson J.K."/>
            <person name="James T.Y."/>
            <person name="O'Malley M.A."/>
            <person name="Stajich J.E."/>
            <person name="Spatafora J.W."/>
            <person name="Visel A."/>
            <person name="Grigoriev I.V."/>
        </authorList>
    </citation>
    <scope>NUCLEOTIDE SEQUENCE [LARGE SCALE GENOMIC DNA]</scope>
    <source>
        <strain evidence="8 9">PL171</strain>
    </source>
</reference>
<comment type="caution">
    <text evidence="8">The sequence shown here is derived from an EMBL/GenBank/DDBJ whole genome shotgun (WGS) entry which is preliminary data.</text>
</comment>
<dbReference type="PANTHER" id="PTHR48019">
    <property type="entry name" value="SERUM RESPONSE FACTOR HOMOLOG"/>
    <property type="match status" value="1"/>
</dbReference>
<dbReference type="PRINTS" id="PR00404">
    <property type="entry name" value="MADSDOMAIN"/>
</dbReference>
<dbReference type="Gene3D" id="3.40.1810.10">
    <property type="entry name" value="Transcription factor, MADS-box"/>
    <property type="match status" value="1"/>
</dbReference>
<dbReference type="PROSITE" id="PS50066">
    <property type="entry name" value="MADS_BOX_2"/>
    <property type="match status" value="1"/>
</dbReference>
<sequence>MSQAAAAAAVASAAATASASAGNHAGSRPLQSSATAASTDIPDPNDPTGQAIRRRVPNMYIQDKTRRHITFSKRKAGLLKKANELACLTGTEVLLLIASEAGTIYFHATDKFRPLVDSNEAKQRISDCL</sequence>
<dbReference type="InterPro" id="IPR002100">
    <property type="entry name" value="TF_MADSbox"/>
</dbReference>
<dbReference type="AlphaFoldDB" id="A0A1Y2H951"/>
<feature type="non-terminal residue" evidence="8">
    <location>
        <position position="129"/>
    </location>
</feature>
<keyword evidence="3 8" id="KW-0238">DNA-binding</keyword>
<dbReference type="SUPFAM" id="SSF55455">
    <property type="entry name" value="SRF-like"/>
    <property type="match status" value="1"/>
</dbReference>
<feature type="region of interest" description="Disordered" evidence="6">
    <location>
        <begin position="18"/>
        <end position="56"/>
    </location>
</feature>
<evidence type="ECO:0000259" key="7">
    <source>
        <dbReference type="PROSITE" id="PS50066"/>
    </source>
</evidence>
<protein>
    <submittedName>
        <fullName evidence="8">SRF-type transcription factor (DNA-binding and dimerization domain)-domain-containing protein</fullName>
    </submittedName>
</protein>
<dbReference type="CDD" id="cd00266">
    <property type="entry name" value="MADS_SRF_like"/>
    <property type="match status" value="1"/>
</dbReference>
<keyword evidence="2" id="KW-0805">Transcription regulation</keyword>
<evidence type="ECO:0000256" key="3">
    <source>
        <dbReference type="ARBA" id="ARBA00023125"/>
    </source>
</evidence>
<dbReference type="SMART" id="SM00432">
    <property type="entry name" value="MADS"/>
    <property type="match status" value="1"/>
</dbReference>
<dbReference type="Pfam" id="PF00319">
    <property type="entry name" value="SRF-TF"/>
    <property type="match status" value="1"/>
</dbReference>
<feature type="compositionally biased region" description="Polar residues" evidence="6">
    <location>
        <begin position="29"/>
        <end position="38"/>
    </location>
</feature>
<dbReference type="GO" id="GO:0045944">
    <property type="term" value="P:positive regulation of transcription by RNA polymerase II"/>
    <property type="evidence" value="ECO:0007669"/>
    <property type="project" value="InterPro"/>
</dbReference>
<dbReference type="InterPro" id="IPR036879">
    <property type="entry name" value="TF_MADSbox_sf"/>
</dbReference>
<dbReference type="InterPro" id="IPR033897">
    <property type="entry name" value="SRF-like_MADS-box"/>
</dbReference>
<evidence type="ECO:0000256" key="2">
    <source>
        <dbReference type="ARBA" id="ARBA00023015"/>
    </source>
</evidence>
<dbReference type="FunFam" id="3.40.1810.10:FF:000002">
    <property type="entry name" value="Serum response factor b"/>
    <property type="match status" value="1"/>
</dbReference>
<comment type="subcellular location">
    <subcellularLocation>
        <location evidence="1">Nucleus</location>
    </subcellularLocation>
</comment>
<evidence type="ECO:0000256" key="5">
    <source>
        <dbReference type="ARBA" id="ARBA00023242"/>
    </source>
</evidence>
<feature type="domain" description="MADS-box" evidence="7">
    <location>
        <begin position="51"/>
        <end position="111"/>
    </location>
</feature>
<gene>
    <name evidence="8" type="ORF">BCR44DRAFT_127595</name>
</gene>